<reference evidence="2" key="1">
    <citation type="submission" date="2023-03" db="EMBL/GenBank/DDBJ databases">
        <title>Massive genome expansion in bonnet fungi (Mycena s.s.) driven by repeated elements and novel gene families across ecological guilds.</title>
        <authorList>
            <consortium name="Lawrence Berkeley National Laboratory"/>
            <person name="Harder C.B."/>
            <person name="Miyauchi S."/>
            <person name="Viragh M."/>
            <person name="Kuo A."/>
            <person name="Thoen E."/>
            <person name="Andreopoulos B."/>
            <person name="Lu D."/>
            <person name="Skrede I."/>
            <person name="Drula E."/>
            <person name="Henrissat B."/>
            <person name="Morin E."/>
            <person name="Kohler A."/>
            <person name="Barry K."/>
            <person name="LaButti K."/>
            <person name="Morin E."/>
            <person name="Salamov A."/>
            <person name="Lipzen A."/>
            <person name="Mereny Z."/>
            <person name="Hegedus B."/>
            <person name="Baldrian P."/>
            <person name="Stursova M."/>
            <person name="Weitz H."/>
            <person name="Taylor A."/>
            <person name="Grigoriev I.V."/>
            <person name="Nagy L.G."/>
            <person name="Martin F."/>
            <person name="Kauserud H."/>
        </authorList>
    </citation>
    <scope>NUCLEOTIDE SEQUENCE</scope>
    <source>
        <strain evidence="2">CBHHK002</strain>
    </source>
</reference>
<keyword evidence="3" id="KW-1185">Reference proteome</keyword>
<dbReference type="AlphaFoldDB" id="A0AAD7E960"/>
<organism evidence="2 3">
    <name type="scientific">Mycena albidolilacea</name>
    <dbReference type="NCBI Taxonomy" id="1033008"/>
    <lineage>
        <taxon>Eukaryota</taxon>
        <taxon>Fungi</taxon>
        <taxon>Dikarya</taxon>
        <taxon>Basidiomycota</taxon>
        <taxon>Agaricomycotina</taxon>
        <taxon>Agaricomycetes</taxon>
        <taxon>Agaricomycetidae</taxon>
        <taxon>Agaricales</taxon>
        <taxon>Marasmiineae</taxon>
        <taxon>Mycenaceae</taxon>
        <taxon>Mycena</taxon>
    </lineage>
</organism>
<keyword evidence="1" id="KW-0732">Signal</keyword>
<sequence>MHWACLNSTDLIISLFRGTLDCTLDCEKPDSKESWSWAVLQGTIWKAHGKSVAAATPYLPGSFDRPPRNPTEKLTSGYKAWEFLLYIIGLAPALLHGILPDAEWRHLCKGVCVIRCFNQQKIPMEQLVKCHKLAIEYVTEFETLYFQGMPERIHFVRQSVHHMTHLGPEAIRLGPAALYSQWTIERTIGNLGQEIKSHSQPYANLAERALRRAQANALKAMIPDLDPEQAKTVRCSIDLGHGYTHLHARDEYRHRLDGDAARTIRNFLVSQNGPMKGDLSVVRWARLRLPNGQIARSIWKETRRPLNKIRMAPNILIKGLQQLTEVHFYFRAKIQDEVKAFALADLYSQPDEEFLEESYQTVWSCGQGQGEHLAVVPVQNILAVVAMIPHSIAADADKRYRAPETTFFLVEKPGLDVIQLTGYKEEDTMAVQMHIYSAATFFGDFGLSATKIGVLAPSALKIWR</sequence>
<dbReference type="EMBL" id="JARIHO010000103">
    <property type="protein sequence ID" value="KAJ7303699.1"/>
    <property type="molecule type" value="Genomic_DNA"/>
</dbReference>
<protein>
    <submittedName>
        <fullName evidence="2">Uncharacterized protein</fullName>
    </submittedName>
</protein>
<accession>A0AAD7E960</accession>
<feature type="chain" id="PRO_5042122924" evidence="1">
    <location>
        <begin position="22"/>
        <end position="464"/>
    </location>
</feature>
<name>A0AAD7E960_9AGAR</name>
<proteinExistence type="predicted"/>
<evidence type="ECO:0000313" key="2">
    <source>
        <dbReference type="EMBL" id="KAJ7303699.1"/>
    </source>
</evidence>
<gene>
    <name evidence="2" type="ORF">DFH08DRAFT_721912</name>
</gene>
<dbReference type="Proteomes" id="UP001218218">
    <property type="component" value="Unassembled WGS sequence"/>
</dbReference>
<feature type="signal peptide" evidence="1">
    <location>
        <begin position="1"/>
        <end position="21"/>
    </location>
</feature>
<comment type="caution">
    <text evidence="2">The sequence shown here is derived from an EMBL/GenBank/DDBJ whole genome shotgun (WGS) entry which is preliminary data.</text>
</comment>
<evidence type="ECO:0000256" key="1">
    <source>
        <dbReference type="SAM" id="SignalP"/>
    </source>
</evidence>
<evidence type="ECO:0000313" key="3">
    <source>
        <dbReference type="Proteomes" id="UP001218218"/>
    </source>
</evidence>